<dbReference type="RefSeq" id="XP_041216583.1">
    <property type="nucleotide sequence ID" value="XM_041363446.1"/>
</dbReference>
<organism evidence="1 2">
    <name type="scientific">Suillus fuscotomentosus</name>
    <dbReference type="NCBI Taxonomy" id="1912939"/>
    <lineage>
        <taxon>Eukaryota</taxon>
        <taxon>Fungi</taxon>
        <taxon>Dikarya</taxon>
        <taxon>Basidiomycota</taxon>
        <taxon>Agaricomycotina</taxon>
        <taxon>Agaricomycetes</taxon>
        <taxon>Agaricomycetidae</taxon>
        <taxon>Boletales</taxon>
        <taxon>Suillineae</taxon>
        <taxon>Suillaceae</taxon>
        <taxon>Suillus</taxon>
    </lineage>
</organism>
<accession>A0AAD4DNM9</accession>
<keyword evidence="2" id="KW-1185">Reference proteome</keyword>
<dbReference type="Proteomes" id="UP001195769">
    <property type="component" value="Unassembled WGS sequence"/>
</dbReference>
<evidence type="ECO:0000313" key="2">
    <source>
        <dbReference type="Proteomes" id="UP001195769"/>
    </source>
</evidence>
<reference evidence="1" key="1">
    <citation type="journal article" date="2020" name="New Phytol.">
        <title>Comparative genomics reveals dynamic genome evolution in host specialist ectomycorrhizal fungi.</title>
        <authorList>
            <person name="Lofgren L.A."/>
            <person name="Nguyen N.H."/>
            <person name="Vilgalys R."/>
            <person name="Ruytinx J."/>
            <person name="Liao H.L."/>
            <person name="Branco S."/>
            <person name="Kuo A."/>
            <person name="LaButti K."/>
            <person name="Lipzen A."/>
            <person name="Andreopoulos W."/>
            <person name="Pangilinan J."/>
            <person name="Riley R."/>
            <person name="Hundley H."/>
            <person name="Na H."/>
            <person name="Barry K."/>
            <person name="Grigoriev I.V."/>
            <person name="Stajich J.E."/>
            <person name="Kennedy P.G."/>
        </authorList>
    </citation>
    <scope>NUCLEOTIDE SEQUENCE</scope>
    <source>
        <strain evidence="1">FC203</strain>
    </source>
</reference>
<dbReference type="GeneID" id="64657744"/>
<sequence length="195" mass="21521">MTVNPKCLLPQVQQTTMTLPSHPLDSQLGSLYSSMLPASTPARPDSIILSHEVAPLAPKPCGRSRSSKAFLLLPLPAPPSTTVPPVLQLPVSAYESRPSLCDMSEQAQPPLRMYTLQMHTIGDHDMKQCFRSHCVYLDLVERFRKQLESEVEVGGFTRDLAGATVHRGLICTEIILSSHVLSSIYQSHKNHDHST</sequence>
<dbReference type="EMBL" id="JABBWK010000272">
    <property type="protein sequence ID" value="KAG1886371.1"/>
    <property type="molecule type" value="Genomic_DNA"/>
</dbReference>
<name>A0AAD4DNM9_9AGAM</name>
<proteinExistence type="predicted"/>
<comment type="caution">
    <text evidence="1">The sequence shown here is derived from an EMBL/GenBank/DDBJ whole genome shotgun (WGS) entry which is preliminary data.</text>
</comment>
<protein>
    <submittedName>
        <fullName evidence="1">Uncharacterized protein</fullName>
    </submittedName>
</protein>
<evidence type="ECO:0000313" key="1">
    <source>
        <dbReference type="EMBL" id="KAG1886371.1"/>
    </source>
</evidence>
<dbReference type="AlphaFoldDB" id="A0AAD4DNM9"/>
<gene>
    <name evidence="1" type="ORF">F5891DRAFT_1083308</name>
</gene>